<dbReference type="EMBL" id="BK013438">
    <property type="protein sequence ID" value="DAD50126.1"/>
    <property type="molecule type" value="Genomic_RNA"/>
</dbReference>
<dbReference type="GO" id="GO:0039666">
    <property type="term" value="P:virion attachment to host cell pilus"/>
    <property type="evidence" value="ECO:0007669"/>
    <property type="project" value="UniProtKB-KW"/>
</dbReference>
<feature type="compositionally biased region" description="Low complexity" evidence="6">
    <location>
        <begin position="29"/>
        <end position="38"/>
    </location>
</feature>
<dbReference type="Proteomes" id="UP000681212">
    <property type="component" value="Segment"/>
</dbReference>
<dbReference type="KEGG" id="vg:80400764"/>
<keyword evidence="4" id="KW-1160">Virus entry into host cell</keyword>
<name>A0A8S5KXA7_9VIRU</name>
<dbReference type="GeneID" id="80400764"/>
<reference evidence="7" key="1">
    <citation type="submission" date="2020-09" db="EMBL/GenBank/DDBJ databases">
        <title>Leviviricetes taxonomy.</title>
        <authorList>
            <person name="Stockdale S.R."/>
            <person name="Callanan J."/>
            <person name="Adriaenssens E.M."/>
            <person name="Kuhn J.H."/>
            <person name="Rumnieks J."/>
            <person name="Shkoporov A."/>
            <person name="Draper L.A."/>
            <person name="Ross P."/>
            <person name="Hill C."/>
        </authorList>
    </citation>
    <scope>NUCLEOTIDE SEQUENCE</scope>
</reference>
<keyword evidence="2" id="KW-1161">Viral attachment to host cell</keyword>
<gene>
    <name evidence="7" type="primary">Zoerhiza.1_19_1</name>
</gene>
<feature type="compositionally biased region" description="Polar residues" evidence="6">
    <location>
        <begin position="1"/>
        <end position="11"/>
    </location>
</feature>
<accession>A0A8S5KXA7</accession>
<evidence type="ECO:0000313" key="8">
    <source>
        <dbReference type="Proteomes" id="UP000681212"/>
    </source>
</evidence>
<evidence type="ECO:0000256" key="4">
    <source>
        <dbReference type="ARBA" id="ARBA00023296"/>
    </source>
</evidence>
<evidence type="ECO:0000313" key="7">
    <source>
        <dbReference type="EMBL" id="DAD50126.1"/>
    </source>
</evidence>
<evidence type="ECO:0000256" key="3">
    <source>
        <dbReference type="ARBA" id="ARBA00023104"/>
    </source>
</evidence>
<protein>
    <submittedName>
        <fullName evidence="7">Maturation protein</fullName>
    </submittedName>
</protein>
<organism evidence="7 8">
    <name type="scientific">ssRNA phage Zoerhiza.1_19</name>
    <dbReference type="NCBI Taxonomy" id="2786760"/>
    <lineage>
        <taxon>Viruses</taxon>
        <taxon>Riboviria</taxon>
        <taxon>Orthornavirae</taxon>
        <taxon>Lenarviricota</taxon>
        <taxon>Leviviricetes</taxon>
        <taxon>Timlovirales</taxon>
        <taxon>Steitzviridae</taxon>
        <taxon>Stehnavirus</taxon>
        <taxon>Stehnavirus sp. 'chorovicinum'</taxon>
    </lineage>
</organism>
<evidence type="ECO:0000256" key="2">
    <source>
        <dbReference type="ARBA" id="ARBA00022804"/>
    </source>
</evidence>
<dbReference type="Pfam" id="PF03863">
    <property type="entry name" value="Phage_mat-A"/>
    <property type="match status" value="1"/>
</dbReference>
<feature type="non-terminal residue" evidence="7">
    <location>
        <position position="1"/>
    </location>
</feature>
<keyword evidence="1" id="KW-0945">Host-virus interaction</keyword>
<dbReference type="InterPro" id="IPR005563">
    <property type="entry name" value="A_protein"/>
</dbReference>
<dbReference type="RefSeq" id="YP_010771122.1">
    <property type="nucleotide sequence ID" value="NC_074493.1"/>
</dbReference>
<proteinExistence type="inferred from homology"/>
<keyword evidence="3" id="KW-0946">Virion</keyword>
<feature type="region of interest" description="Disordered" evidence="6">
    <location>
        <begin position="1"/>
        <end position="38"/>
    </location>
</feature>
<evidence type="ECO:0000256" key="1">
    <source>
        <dbReference type="ARBA" id="ARBA00022581"/>
    </source>
</evidence>
<evidence type="ECO:0000256" key="6">
    <source>
        <dbReference type="SAM" id="MobiDB-lite"/>
    </source>
</evidence>
<keyword evidence="3" id="KW-1175">Viral attachment to host cell pilus</keyword>
<evidence type="ECO:0000256" key="5">
    <source>
        <dbReference type="ARBA" id="ARBA00035110"/>
    </source>
</evidence>
<sequence>GFRPTSLMNSLERSEFKGVTSMPTRIRTSPSQQSSVQPPAATYHNGVFSNLFNDFANYPIAPNYRYMRDVVGQQGSDNPVNQIEVDLHINGGYSPIVRTSNGVVYSFTPDKGLWIPSDLDGKPQDVVWWPWLPPISAATLSNWAYEGFNKFSSQVPEEISLANSLYELKDLKAMIPKIERSVTKTAANNFLLFEFGVKPMISDIKAVVGLSEAVDKRIKHLIDVNGRTTQLAMDKFVELTTPFSFFISNNSISSNVLTDYTGRRGQDQGVVFERISGRQSFHLGGRLTQDLEDLRAANAKLKGLVAASGFNRPGRIIWNAIPYSFVVDWFFSVGKLIDTIAVQPFGGKYDVSHVMWSVKSEATYKVYVTWGSAGSFVPNEEFVGTARVKIYERYTGFPASSVFLTDGSLSPEQQVLGLAMLEQKRR</sequence>
<comment type="similarity">
    <text evidence="5">Belongs to the Leviviricetes maturation protein family.</text>
</comment>